<accession>A0ABU6A162</accession>
<dbReference type="Pfam" id="PF00144">
    <property type="entry name" value="Beta-lactamase"/>
    <property type="match status" value="1"/>
</dbReference>
<dbReference type="Proteomes" id="UP001327027">
    <property type="component" value="Unassembled WGS sequence"/>
</dbReference>
<keyword evidence="3" id="KW-1185">Reference proteome</keyword>
<organism evidence="2 3">
    <name type="scientific">Aquimarina gracilis</name>
    <dbReference type="NCBI Taxonomy" id="874422"/>
    <lineage>
        <taxon>Bacteria</taxon>
        <taxon>Pseudomonadati</taxon>
        <taxon>Bacteroidota</taxon>
        <taxon>Flavobacteriia</taxon>
        <taxon>Flavobacteriales</taxon>
        <taxon>Flavobacteriaceae</taxon>
        <taxon>Aquimarina</taxon>
    </lineage>
</organism>
<evidence type="ECO:0000313" key="2">
    <source>
        <dbReference type="EMBL" id="MEB3347892.1"/>
    </source>
</evidence>
<dbReference type="InterPro" id="IPR012338">
    <property type="entry name" value="Beta-lactam/transpept-like"/>
</dbReference>
<dbReference type="RefSeq" id="WP_344820969.1">
    <property type="nucleotide sequence ID" value="NZ_BAABAW010000011.1"/>
</dbReference>
<sequence>MKMYQNRIFFSALYFLVISIYAQSPNYCENPPELNHNYSKKEAVQMALDLLVKEGIPGTSLAVLSEEGWFMANSGLANIEEKTPVQFCHLQYLQSIAKTYMAVAVLKLYEQGKIDLDDPITKYLPSSISNHLAKSDKISVRMLLNHTSGLAEYNFNPNYITKLFQDPEHIFEPEDYIKYIHGKPLDFPVGSKYSYRNTNYVLLAIIVNKITGDHTAFIREVVFRPLQLEHTYYPLVVNQLGNDQLVSAYWDRHSQGIIENVSKIQQNNVANMVGDDGIVTTPVEAIIFLKGLMEGKLINKTTLQEMLQWAKRKDGTPAYGLGIAYSSINGFKSYGHTGGGIGAGSELRYFPDKGVYMFVGINLGTVTESPLHKGIAPARDQLFKAILE</sequence>
<dbReference type="EMBL" id="JAYKLX010000010">
    <property type="protein sequence ID" value="MEB3347892.1"/>
    <property type="molecule type" value="Genomic_DNA"/>
</dbReference>
<evidence type="ECO:0000259" key="1">
    <source>
        <dbReference type="Pfam" id="PF00144"/>
    </source>
</evidence>
<keyword evidence="2" id="KW-0378">Hydrolase</keyword>
<dbReference type="GO" id="GO:0016787">
    <property type="term" value="F:hydrolase activity"/>
    <property type="evidence" value="ECO:0007669"/>
    <property type="project" value="UniProtKB-KW"/>
</dbReference>
<dbReference type="SUPFAM" id="SSF56601">
    <property type="entry name" value="beta-lactamase/transpeptidase-like"/>
    <property type="match status" value="1"/>
</dbReference>
<dbReference type="PANTHER" id="PTHR46825">
    <property type="entry name" value="D-ALANYL-D-ALANINE-CARBOXYPEPTIDASE/ENDOPEPTIDASE AMPH"/>
    <property type="match status" value="1"/>
</dbReference>
<reference evidence="2 3" key="1">
    <citation type="journal article" date="2013" name="Int. J. Syst. Evol. Microbiol.">
        <title>Aquimarina gracilis sp. nov., isolated from the gut microflora of a mussel, Mytilus coruscus, and emended description of Aquimarina spongiae.</title>
        <authorList>
            <person name="Park S.C."/>
            <person name="Choe H.N."/>
            <person name="Baik K.S."/>
            <person name="Seong C.N."/>
        </authorList>
    </citation>
    <scope>NUCLEOTIDE SEQUENCE [LARGE SCALE GENOMIC DNA]</scope>
    <source>
        <strain evidence="2 3">PSC32</strain>
    </source>
</reference>
<protein>
    <submittedName>
        <fullName evidence="2">Serine hydrolase domain-containing protein</fullName>
        <ecNumber evidence="2">3.1.1.103</ecNumber>
    </submittedName>
</protein>
<dbReference type="PANTHER" id="PTHR46825:SF7">
    <property type="entry name" value="D-ALANYL-D-ALANINE CARBOXYPEPTIDASE"/>
    <property type="match status" value="1"/>
</dbReference>
<dbReference type="InterPro" id="IPR050491">
    <property type="entry name" value="AmpC-like"/>
</dbReference>
<comment type="caution">
    <text evidence="2">The sequence shown here is derived from an EMBL/GenBank/DDBJ whole genome shotgun (WGS) entry which is preliminary data.</text>
</comment>
<dbReference type="InterPro" id="IPR001466">
    <property type="entry name" value="Beta-lactam-related"/>
</dbReference>
<feature type="domain" description="Beta-lactamase-related" evidence="1">
    <location>
        <begin position="53"/>
        <end position="362"/>
    </location>
</feature>
<name>A0ABU6A162_9FLAO</name>
<evidence type="ECO:0000313" key="3">
    <source>
        <dbReference type="Proteomes" id="UP001327027"/>
    </source>
</evidence>
<proteinExistence type="predicted"/>
<dbReference type="EC" id="3.1.1.103" evidence="2"/>
<gene>
    <name evidence="2" type="ORF">U6A24_20615</name>
</gene>
<dbReference type="Gene3D" id="3.40.710.10">
    <property type="entry name" value="DD-peptidase/beta-lactamase superfamily"/>
    <property type="match status" value="1"/>
</dbReference>